<evidence type="ECO:0000256" key="1">
    <source>
        <dbReference type="SAM" id="MobiDB-lite"/>
    </source>
</evidence>
<keyword evidence="4" id="KW-1185">Reference proteome</keyword>
<dbReference type="EnsemblMetazoa" id="SMAR007378-RA">
    <property type="protein sequence ID" value="SMAR007378-PA"/>
    <property type="gene ID" value="SMAR007378"/>
</dbReference>
<dbReference type="AlphaFoldDB" id="T1J1F9"/>
<reference evidence="3" key="2">
    <citation type="submission" date="2015-02" db="UniProtKB">
        <authorList>
            <consortium name="EnsemblMetazoa"/>
        </authorList>
    </citation>
    <scope>IDENTIFICATION</scope>
</reference>
<feature type="compositionally biased region" description="Basic residues" evidence="1">
    <location>
        <begin position="468"/>
        <end position="485"/>
    </location>
</feature>
<feature type="chain" id="PRO_5004579801" evidence="2">
    <location>
        <begin position="19"/>
        <end position="530"/>
    </location>
</feature>
<dbReference type="HOGENOM" id="CLU_514211_0_0_1"/>
<organism evidence="3 4">
    <name type="scientific">Strigamia maritima</name>
    <name type="common">European centipede</name>
    <name type="synonym">Geophilus maritimus</name>
    <dbReference type="NCBI Taxonomy" id="126957"/>
    <lineage>
        <taxon>Eukaryota</taxon>
        <taxon>Metazoa</taxon>
        <taxon>Ecdysozoa</taxon>
        <taxon>Arthropoda</taxon>
        <taxon>Myriapoda</taxon>
        <taxon>Chilopoda</taxon>
        <taxon>Pleurostigmophora</taxon>
        <taxon>Geophilomorpha</taxon>
        <taxon>Linotaeniidae</taxon>
        <taxon>Strigamia</taxon>
    </lineage>
</organism>
<dbReference type="Proteomes" id="UP000014500">
    <property type="component" value="Unassembled WGS sequence"/>
</dbReference>
<keyword evidence="2" id="KW-0732">Signal</keyword>
<reference evidence="4" key="1">
    <citation type="submission" date="2011-05" db="EMBL/GenBank/DDBJ databases">
        <authorList>
            <person name="Richards S.R."/>
            <person name="Qu J."/>
            <person name="Jiang H."/>
            <person name="Jhangiani S.N."/>
            <person name="Agravi P."/>
            <person name="Goodspeed R."/>
            <person name="Gross S."/>
            <person name="Mandapat C."/>
            <person name="Jackson L."/>
            <person name="Mathew T."/>
            <person name="Pu L."/>
            <person name="Thornton R."/>
            <person name="Saada N."/>
            <person name="Wilczek-Boney K.B."/>
            <person name="Lee S."/>
            <person name="Kovar C."/>
            <person name="Wu Y."/>
            <person name="Scherer S.E."/>
            <person name="Worley K.C."/>
            <person name="Muzny D.M."/>
            <person name="Gibbs R."/>
        </authorList>
    </citation>
    <scope>NUCLEOTIDE SEQUENCE</scope>
    <source>
        <strain evidence="4">Brora</strain>
    </source>
</reference>
<name>T1J1F9_STRMM</name>
<protein>
    <submittedName>
        <fullName evidence="3">Uncharacterized protein</fullName>
    </submittedName>
</protein>
<feature type="compositionally biased region" description="Polar residues" evidence="1">
    <location>
        <begin position="431"/>
        <end position="442"/>
    </location>
</feature>
<dbReference type="EMBL" id="JH431784">
    <property type="status" value="NOT_ANNOTATED_CDS"/>
    <property type="molecule type" value="Genomic_DNA"/>
</dbReference>
<sequence>MNMMIYLFLFILFSHSRLKWEKEGRNIESKTQTHHFIRRTNQGWEPRFWRQKVRANEQRTPVLYEQGQRCRQRAFLSQDCTCQQQTLPSLESFKMHILYGVLILIWISSVTGEDLRFSNHLRLRELLNLNVTKKSDDAPSLSLFIPPPQLVSIVTGGVKHITETESKPKPVRQSLIVDPLLALLNQEEAKLLQMLLPDLFLNHNNESRSRTKAKVNQQESAERIGSTSTTTTMDPLLNWLFNGLNESDVVTHFPPTPGQMISMTDDMLISMLQQAVNNFSPTTFAPPTTEGWTRPVGIGDDLLATLLKSLQLQTDSPVVHPAVTRPSLDEPVSVESVGVDTTTVSLLDTLTTNATDLEWPEKVKPGGGISDEAIAAIIRDVNNINKNISASVGVADLSDDFLEEKPVTISDGHVAQLIHDVGIAVNTSTPNSAEIENESNNLNSTKSGTQKSKKQTKAKNSASGNGKKGSKNPNRLRKKPGKKTTTKNTTLKPNLWERLVQAASNAIFGEKKPVKGLFQVDDILDLLSNL</sequence>
<accession>T1J1F9</accession>
<proteinExistence type="predicted"/>
<feature type="region of interest" description="Disordered" evidence="1">
    <location>
        <begin position="431"/>
        <end position="492"/>
    </location>
</feature>
<evidence type="ECO:0000313" key="3">
    <source>
        <dbReference type="EnsemblMetazoa" id="SMAR007378-PA"/>
    </source>
</evidence>
<evidence type="ECO:0000256" key="2">
    <source>
        <dbReference type="SAM" id="SignalP"/>
    </source>
</evidence>
<evidence type="ECO:0000313" key="4">
    <source>
        <dbReference type="Proteomes" id="UP000014500"/>
    </source>
</evidence>
<feature type="signal peptide" evidence="2">
    <location>
        <begin position="1"/>
        <end position="18"/>
    </location>
</feature>